<dbReference type="Proteomes" id="UP001262410">
    <property type="component" value="Unassembled WGS sequence"/>
</dbReference>
<keyword evidence="2" id="KW-1185">Reference proteome</keyword>
<accession>A0ABU1JYH3</accession>
<gene>
    <name evidence="1" type="ORF">E9232_006207</name>
</gene>
<protein>
    <recommendedName>
        <fullName evidence="3">Ribosomal protein S1</fullName>
    </recommendedName>
</protein>
<dbReference type="RefSeq" id="WP_309800812.1">
    <property type="nucleotide sequence ID" value="NZ_JAVDPW010000013.1"/>
</dbReference>
<comment type="caution">
    <text evidence="1">The sequence shown here is derived from an EMBL/GenBank/DDBJ whole genome shotgun (WGS) entry which is preliminary data.</text>
</comment>
<reference evidence="1 2" key="1">
    <citation type="submission" date="2023-07" db="EMBL/GenBank/DDBJ databases">
        <title>Sorghum-associated microbial communities from plants grown in Nebraska, USA.</title>
        <authorList>
            <person name="Schachtman D."/>
        </authorList>
    </citation>
    <scope>NUCLEOTIDE SEQUENCE [LARGE SCALE GENOMIC DNA]</scope>
    <source>
        <strain evidence="1 2">584</strain>
    </source>
</reference>
<sequence>MKVTVDIDCTPEEARTFLGLPDVAPMQQALMKDLETRMRANLAAMEPEALMKTWLPASIEGFETLQRAFWQGMTGGTKGGKS</sequence>
<proteinExistence type="predicted"/>
<organism evidence="1 2">
    <name type="scientific">Inquilinus ginsengisoli</name>
    <dbReference type="NCBI Taxonomy" id="363840"/>
    <lineage>
        <taxon>Bacteria</taxon>
        <taxon>Pseudomonadati</taxon>
        <taxon>Pseudomonadota</taxon>
        <taxon>Alphaproteobacteria</taxon>
        <taxon>Rhodospirillales</taxon>
        <taxon>Rhodospirillaceae</taxon>
        <taxon>Inquilinus</taxon>
    </lineage>
</organism>
<evidence type="ECO:0008006" key="3">
    <source>
        <dbReference type="Google" id="ProtNLM"/>
    </source>
</evidence>
<evidence type="ECO:0000313" key="1">
    <source>
        <dbReference type="EMBL" id="MDR6293656.1"/>
    </source>
</evidence>
<evidence type="ECO:0000313" key="2">
    <source>
        <dbReference type="Proteomes" id="UP001262410"/>
    </source>
</evidence>
<dbReference type="Pfam" id="PF20099">
    <property type="entry name" value="DUF6489"/>
    <property type="match status" value="1"/>
</dbReference>
<dbReference type="EMBL" id="JAVDPW010000013">
    <property type="protein sequence ID" value="MDR6293656.1"/>
    <property type="molecule type" value="Genomic_DNA"/>
</dbReference>
<dbReference type="InterPro" id="IPR045502">
    <property type="entry name" value="DUF6489"/>
</dbReference>
<name>A0ABU1JYH3_9PROT</name>